<gene>
    <name evidence="1" type="ORF">PGX00_18875</name>
</gene>
<organism evidence="1 2">
    <name type="scientific">Vibrio algarum</name>
    <dbReference type="NCBI Taxonomy" id="3020714"/>
    <lineage>
        <taxon>Bacteria</taxon>
        <taxon>Pseudomonadati</taxon>
        <taxon>Pseudomonadota</taxon>
        <taxon>Gammaproteobacteria</taxon>
        <taxon>Vibrionales</taxon>
        <taxon>Vibrionaceae</taxon>
        <taxon>Vibrio</taxon>
    </lineage>
</organism>
<protein>
    <submittedName>
        <fullName evidence="1">Uncharacterized protein</fullName>
    </submittedName>
</protein>
<evidence type="ECO:0000313" key="1">
    <source>
        <dbReference type="EMBL" id="MDB1125607.1"/>
    </source>
</evidence>
<dbReference type="EMBL" id="JAQLOI010000003">
    <property type="protein sequence ID" value="MDB1125607.1"/>
    <property type="molecule type" value="Genomic_DNA"/>
</dbReference>
<dbReference type="RefSeq" id="WP_272139478.1">
    <property type="nucleotide sequence ID" value="NZ_JAQLOI010000003.1"/>
</dbReference>
<comment type="caution">
    <text evidence="1">The sequence shown here is derived from an EMBL/GenBank/DDBJ whole genome shotgun (WGS) entry which is preliminary data.</text>
</comment>
<reference evidence="1 2" key="1">
    <citation type="submission" date="2023-01" db="EMBL/GenBank/DDBJ databases">
        <title>Vibrio sp. KJ40-1 sp.nov, isolated from marine algae.</title>
        <authorList>
            <person name="Butt M."/>
            <person name="Kim J.M.J."/>
            <person name="Jeon C.O.C."/>
        </authorList>
    </citation>
    <scope>NUCLEOTIDE SEQUENCE [LARGE SCALE GENOMIC DNA]</scope>
    <source>
        <strain evidence="1 2">KJ40-1</strain>
    </source>
</reference>
<sequence length="92" mass="10649">MELIATRLDNWNLYRAGEQYFESQIKLTEEQLSTDGEEILTNSGNLKQLAFNHDSIKGWFNDSKTDDDFQKIIKALEPIIIELWNEKNSALG</sequence>
<accession>A0ABT4YVK2</accession>
<evidence type="ECO:0000313" key="2">
    <source>
        <dbReference type="Proteomes" id="UP001210678"/>
    </source>
</evidence>
<name>A0ABT4YVK2_9VIBR</name>
<dbReference type="Proteomes" id="UP001210678">
    <property type="component" value="Unassembled WGS sequence"/>
</dbReference>
<proteinExistence type="predicted"/>
<keyword evidence="2" id="KW-1185">Reference proteome</keyword>